<evidence type="ECO:0000313" key="2">
    <source>
        <dbReference type="Proteomes" id="UP001162156"/>
    </source>
</evidence>
<keyword evidence="2" id="KW-1185">Reference proteome</keyword>
<dbReference type="AlphaFoldDB" id="A0AAV8XE21"/>
<dbReference type="Proteomes" id="UP001162156">
    <property type="component" value="Unassembled WGS sequence"/>
</dbReference>
<comment type="caution">
    <text evidence="1">The sequence shown here is derived from an EMBL/GenBank/DDBJ whole genome shotgun (WGS) entry which is preliminary data.</text>
</comment>
<organism evidence="1 2">
    <name type="scientific">Rhamnusium bicolor</name>
    <dbReference type="NCBI Taxonomy" id="1586634"/>
    <lineage>
        <taxon>Eukaryota</taxon>
        <taxon>Metazoa</taxon>
        <taxon>Ecdysozoa</taxon>
        <taxon>Arthropoda</taxon>
        <taxon>Hexapoda</taxon>
        <taxon>Insecta</taxon>
        <taxon>Pterygota</taxon>
        <taxon>Neoptera</taxon>
        <taxon>Endopterygota</taxon>
        <taxon>Coleoptera</taxon>
        <taxon>Polyphaga</taxon>
        <taxon>Cucujiformia</taxon>
        <taxon>Chrysomeloidea</taxon>
        <taxon>Cerambycidae</taxon>
        <taxon>Lepturinae</taxon>
        <taxon>Rhagiini</taxon>
        <taxon>Rhamnusium</taxon>
    </lineage>
</organism>
<proteinExistence type="predicted"/>
<gene>
    <name evidence="1" type="ORF">NQ314_012001</name>
</gene>
<reference evidence="1" key="1">
    <citation type="journal article" date="2023" name="Insect Mol. Biol.">
        <title>Genome sequencing provides insights into the evolution of gene families encoding plant cell wall-degrading enzymes in longhorned beetles.</title>
        <authorList>
            <person name="Shin N.R."/>
            <person name="Okamura Y."/>
            <person name="Kirsch R."/>
            <person name="Pauchet Y."/>
        </authorList>
    </citation>
    <scope>NUCLEOTIDE SEQUENCE</scope>
    <source>
        <strain evidence="1">RBIC_L_NR</strain>
    </source>
</reference>
<dbReference type="EMBL" id="JANEYF010003330">
    <property type="protein sequence ID" value="KAJ8937246.1"/>
    <property type="molecule type" value="Genomic_DNA"/>
</dbReference>
<name>A0AAV8XE21_9CUCU</name>
<protein>
    <submittedName>
        <fullName evidence="1">Uncharacterized protein</fullName>
    </submittedName>
</protein>
<sequence>MPKSSLRKLLTILRQELDISSFNKLHKVPRTLLQTPRNIGVKEVYPGQFYYFGIALSINKYFKQFNYCIPDDSCFEIAVNIDGLPISSSTSASLWPILIQIKNIEILKSKVIMVGLYYGK</sequence>
<evidence type="ECO:0000313" key="1">
    <source>
        <dbReference type="EMBL" id="KAJ8937246.1"/>
    </source>
</evidence>
<accession>A0AAV8XE21</accession>